<feature type="coiled-coil region" evidence="12">
    <location>
        <begin position="433"/>
        <end position="460"/>
    </location>
</feature>
<dbReference type="Pfam" id="PF14772">
    <property type="entry name" value="NYD-SP28"/>
    <property type="match status" value="1"/>
</dbReference>
<evidence type="ECO:0000313" key="15">
    <source>
        <dbReference type="EMBL" id="KAK2960511.1"/>
    </source>
</evidence>
<keyword evidence="2" id="KW-0963">Cytoplasm</keyword>
<evidence type="ECO:0000256" key="5">
    <source>
        <dbReference type="ARBA" id="ARBA00023069"/>
    </source>
</evidence>
<evidence type="ECO:0000256" key="11">
    <source>
        <dbReference type="ARBA" id="ARBA00045865"/>
    </source>
</evidence>
<comment type="subcellular location">
    <subcellularLocation>
        <location evidence="1">Cytoplasm</location>
        <location evidence="1">Cytoskeleton</location>
        <location evidence="1">Flagellum axoneme</location>
    </subcellularLocation>
    <subcellularLocation>
        <location evidence="8">Cytoplasm</location>
        <location evidence="8">Cytoskeleton</location>
        <location evidence="8">Flagellum basal body</location>
    </subcellularLocation>
</comment>
<keyword evidence="3 15" id="KW-0282">Flagellum</keyword>
<protein>
    <recommendedName>
        <fullName evidence="10">Dynein regulatory complex subunit 2</fullName>
    </recommendedName>
</protein>
<evidence type="ECO:0000256" key="4">
    <source>
        <dbReference type="ARBA" id="ARBA00023054"/>
    </source>
</evidence>
<evidence type="ECO:0000256" key="7">
    <source>
        <dbReference type="ARBA" id="ARBA00023273"/>
    </source>
</evidence>
<evidence type="ECO:0000256" key="3">
    <source>
        <dbReference type="ARBA" id="ARBA00022846"/>
    </source>
</evidence>
<proteinExistence type="inferred from homology"/>
<feature type="domain" description="Dynein regulatory complex protein 1/2 N-terminal" evidence="14">
    <location>
        <begin position="36"/>
        <end position="132"/>
    </location>
</feature>
<dbReference type="PANTHER" id="PTHR21625">
    <property type="entry name" value="NYD-SP28 PROTEIN"/>
    <property type="match status" value="1"/>
</dbReference>
<feature type="coiled-coil region" evidence="12">
    <location>
        <begin position="130"/>
        <end position="227"/>
    </location>
</feature>
<sequence length="503" mass="60003">MPPKKNKGKKNKGGKKKKIVETDEEKRARLEADAMMQEELRRRKEEEELRKAIEKQKEEEAVARKNAAITLTEIRQRAREAKMKELIEEADVMTQTFERLIDEKDVIIESLFRDLEESERQYQTSLRSHLSNLDNLIDIQNDRLQVLEAEMIEDTEDITKLHEEERQKIIERHTSQKNELTQILQLMDERFEEQMKEDRKKFDDERRELEEQQRNELMANKTNLSMRVDILTTALQELHKKYIANTEKQTQEFRLYTKKEQIDAQEIAQLIRQIRRNQEQFHRVKKKIQQTVKDYTEKNEGLARERDSINKHYHELKAKMNLFRENEELRLRELTIQSREVMERLKARLALAERIIKTDELNRKLETEREKVIPFFPTLVETDPEIQMKLSQMDEEIEQHMAADGKKDGESGESETHQLLVGVSSLNQFFKRVNRVQLDKMAIEHEYARLQEENRMLQEIVTEYLQGVSINDQMGDLDNPVLIIRPSQMQVKESTRRQQAVPA</sequence>
<evidence type="ECO:0000256" key="10">
    <source>
        <dbReference type="ARBA" id="ARBA00040899"/>
    </source>
</evidence>
<comment type="similarity">
    <text evidence="9">Belongs to the DRC2 family.</text>
</comment>
<evidence type="ECO:0000313" key="16">
    <source>
        <dbReference type="Proteomes" id="UP001281761"/>
    </source>
</evidence>
<feature type="coiled-coil region" evidence="12">
    <location>
        <begin position="267"/>
        <end position="362"/>
    </location>
</feature>
<keyword evidence="5" id="KW-0969">Cilium</keyword>
<reference evidence="15 16" key="1">
    <citation type="journal article" date="2022" name="bioRxiv">
        <title>Genomics of Preaxostyla Flagellates Illuminates Evolutionary Transitions and the Path Towards Mitochondrial Loss.</title>
        <authorList>
            <person name="Novak L.V.F."/>
            <person name="Treitli S.C."/>
            <person name="Pyrih J."/>
            <person name="Halakuc P."/>
            <person name="Pipaliya S.V."/>
            <person name="Vacek V."/>
            <person name="Brzon O."/>
            <person name="Soukal P."/>
            <person name="Eme L."/>
            <person name="Dacks J.B."/>
            <person name="Karnkowska A."/>
            <person name="Elias M."/>
            <person name="Hampl V."/>
        </authorList>
    </citation>
    <scope>NUCLEOTIDE SEQUENCE [LARGE SCALE GENOMIC DNA]</scope>
    <source>
        <strain evidence="15">NAU3</strain>
        <tissue evidence="15">Gut</tissue>
    </source>
</reference>
<feature type="coiled-coil region" evidence="12">
    <location>
        <begin position="27"/>
        <end position="103"/>
    </location>
</feature>
<evidence type="ECO:0000256" key="2">
    <source>
        <dbReference type="ARBA" id="ARBA00022490"/>
    </source>
</evidence>
<dbReference type="InterPro" id="IPR039505">
    <property type="entry name" value="DRC1/2_N"/>
</dbReference>
<dbReference type="InterPro" id="IPR039750">
    <property type="entry name" value="DRC1/DRC2"/>
</dbReference>
<feature type="region of interest" description="Disordered" evidence="13">
    <location>
        <begin position="1"/>
        <end position="26"/>
    </location>
</feature>
<accession>A0ABQ9Y9U6</accession>
<comment type="function">
    <text evidence="11">Component of the nexin-dynein regulatory complex (N-DRC), a key regulator of ciliary/flagellar motility which maintains the alignment and integrity of the distal axoneme and regulates microtubule sliding in motile axonemes. Plays a critical role in the assembly of N-DRC and also stabilizes the assembly of multiple inner dynein arms and radial spokes. Coassembles with DRC1 to form a central scaffold needed for assembly of the N-DRC and its attachment to the outer doublet microtubules.</text>
</comment>
<evidence type="ECO:0000256" key="6">
    <source>
        <dbReference type="ARBA" id="ARBA00023212"/>
    </source>
</evidence>
<dbReference type="Proteomes" id="UP001281761">
    <property type="component" value="Unassembled WGS sequence"/>
</dbReference>
<evidence type="ECO:0000256" key="9">
    <source>
        <dbReference type="ARBA" id="ARBA00038424"/>
    </source>
</evidence>
<name>A0ABQ9Y9U6_9EUKA</name>
<evidence type="ECO:0000256" key="8">
    <source>
        <dbReference type="ARBA" id="ARBA00037841"/>
    </source>
</evidence>
<dbReference type="PANTHER" id="PTHR21625:SF0">
    <property type="entry name" value="DYNEIN REGULATORY COMPLEX SUBUNIT 2"/>
    <property type="match status" value="1"/>
</dbReference>
<feature type="compositionally biased region" description="Basic residues" evidence="13">
    <location>
        <begin position="1"/>
        <end position="18"/>
    </location>
</feature>
<evidence type="ECO:0000256" key="12">
    <source>
        <dbReference type="SAM" id="Coils"/>
    </source>
</evidence>
<keyword evidence="4 12" id="KW-0175">Coiled coil</keyword>
<keyword evidence="16" id="KW-1185">Reference proteome</keyword>
<evidence type="ECO:0000256" key="1">
    <source>
        <dbReference type="ARBA" id="ARBA00004611"/>
    </source>
</evidence>
<keyword evidence="7" id="KW-0966">Cell projection</keyword>
<keyword evidence="6" id="KW-0206">Cytoskeleton</keyword>
<comment type="caution">
    <text evidence="15">The sequence shown here is derived from an EMBL/GenBank/DDBJ whole genome shotgun (WGS) entry which is preliminary data.</text>
</comment>
<gene>
    <name evidence="15" type="ORF">BLNAU_4409</name>
</gene>
<evidence type="ECO:0000256" key="13">
    <source>
        <dbReference type="SAM" id="MobiDB-lite"/>
    </source>
</evidence>
<evidence type="ECO:0000259" key="14">
    <source>
        <dbReference type="Pfam" id="PF14772"/>
    </source>
</evidence>
<dbReference type="EMBL" id="JARBJD010000022">
    <property type="protein sequence ID" value="KAK2960511.1"/>
    <property type="molecule type" value="Genomic_DNA"/>
</dbReference>
<organism evidence="15 16">
    <name type="scientific">Blattamonas nauphoetae</name>
    <dbReference type="NCBI Taxonomy" id="2049346"/>
    <lineage>
        <taxon>Eukaryota</taxon>
        <taxon>Metamonada</taxon>
        <taxon>Preaxostyla</taxon>
        <taxon>Oxymonadida</taxon>
        <taxon>Blattamonas</taxon>
    </lineage>
</organism>